<sequence length="1127" mass="128679">MASRSKGKKSSSDEDSKNSSDEDNSKRRNLDIAASVCDDIASLLDDKKAVQKINNDSKRLSDVLLQSVYEDNKPRRRVNYKARQSLDLKDLNRSLKKDLSSSDEDKDTRRNVDRNTKKHVDKRTRRRVLHRSRQSSDLLKSFDEDKWASLRLDKMISWNKKLLTAATDGNLRDVELCVKNGASLECTDDFGKTPLMHAAYKGHMEIIRNLATHGCNLEATDMDGAIALHHAAENGQIEVAKWLIGHGCSPWVETRKGQTPYGLVTIKSNDSKEKKRKKKIVKDFLETTMIAKPEDNFHMLNRLTGEGTYESYEMRCMVTGQFAVGKSTLVKLLVGDSIPEGRHPTDGISLLEGRCGIDIDTKQWVLIDPETYDSRDVVYQKVLMTPEERDASNPTDQLEKSQTSRYCPYINKNDNLNNPDVLLQQSQAMSLTPPSDDISNIYPAALSMSPQTSIPLPLAKQLLNTKMEPKITKGDIRRKMENLLESGKYRMKVGRLIFWDFGGQYVYYTTHQTFMTYRALFLVVFDGSKGLHEQVSGVFCFPGQHMTPAVFLQHWVNCILTYCKAVHAGIPKILFVATHKDKIPREIIETQRESLYVGIEELFNDHEGRSHLVLEQRIFINATDKTDPEIEVLKKTITDLTFEHPCWGERMPNFCVPLELEIAELVTEGQQILSLTEVEELNAISTMSVLSYEQLISFLHFQHSLGKIVYFDTPQLRDYVIIKPLLLVEMLPWPKDGSIRNTFEMMSGSGIIQRKALYLIWEQEQFEKILPYKQFIFDILIHLDILSEQRRYDTNTGSRLQVENFFVPCMLTQRNETDFMTHECTPEKAISIAFVFKGTIIPPAFPNRLIGACLSMWTTKIYKGRKLMFSGFIGLSFDKVHDIVVCVEGNKILLYIVHKTSNGLIVPDIATGIKECMFNTLERISEFYKSTVNGSPSSHTLPFHIEYGCSRLGCYITEETALTTDEWICDKHKILHTREMWNVWNQDQTKEQCEDNCPGLQEGALNQTPSDIELQRLVSRCDDTTIRELAIYLDISEENMDLIPTDEILDELAQVIGVVSFQLGIELGLSMTSLDIIRYNNGRNLVAQCKDILFKWREDQRVRPTIAVLVHALVNVGRGNSMFRGDT</sequence>
<dbReference type="PANTHER" id="PTHR24171">
    <property type="entry name" value="ANKYRIN REPEAT DOMAIN-CONTAINING PROTEIN 39-RELATED"/>
    <property type="match status" value="1"/>
</dbReference>
<dbReference type="SUPFAM" id="SSF48403">
    <property type="entry name" value="Ankyrin repeat"/>
    <property type="match status" value="1"/>
</dbReference>
<dbReference type="InterPro" id="IPR002110">
    <property type="entry name" value="Ankyrin_rpt"/>
</dbReference>
<evidence type="ECO:0000256" key="3">
    <source>
        <dbReference type="PROSITE-ProRule" id="PRU00023"/>
    </source>
</evidence>
<dbReference type="InterPro" id="IPR036770">
    <property type="entry name" value="Ankyrin_rpt-contain_sf"/>
</dbReference>
<keyword evidence="7" id="KW-1185">Reference proteome</keyword>
<organism evidence="6 7">
    <name type="scientific">Mytilus edulis</name>
    <name type="common">Blue mussel</name>
    <dbReference type="NCBI Taxonomy" id="6550"/>
    <lineage>
        <taxon>Eukaryota</taxon>
        <taxon>Metazoa</taxon>
        <taxon>Spiralia</taxon>
        <taxon>Lophotrochozoa</taxon>
        <taxon>Mollusca</taxon>
        <taxon>Bivalvia</taxon>
        <taxon>Autobranchia</taxon>
        <taxon>Pteriomorphia</taxon>
        <taxon>Mytilida</taxon>
        <taxon>Mytiloidea</taxon>
        <taxon>Mytilidae</taxon>
        <taxon>Mytilinae</taxon>
        <taxon>Mytilus</taxon>
    </lineage>
</organism>
<protein>
    <recommendedName>
        <fullName evidence="5">Death domain-containing protein</fullName>
    </recommendedName>
</protein>
<feature type="compositionally biased region" description="Basic residues" evidence="4">
    <location>
        <begin position="116"/>
        <end position="130"/>
    </location>
</feature>
<comment type="caution">
    <text evidence="6">The sequence shown here is derived from an EMBL/GenBank/DDBJ whole genome shotgun (WGS) entry which is preliminary data.</text>
</comment>
<dbReference type="CDD" id="cd01670">
    <property type="entry name" value="Death"/>
    <property type="match status" value="1"/>
</dbReference>
<dbReference type="SUPFAM" id="SSF52540">
    <property type="entry name" value="P-loop containing nucleoside triphosphate hydrolases"/>
    <property type="match status" value="1"/>
</dbReference>
<evidence type="ECO:0000256" key="2">
    <source>
        <dbReference type="ARBA" id="ARBA00023043"/>
    </source>
</evidence>
<evidence type="ECO:0000256" key="1">
    <source>
        <dbReference type="ARBA" id="ARBA00022737"/>
    </source>
</evidence>
<reference evidence="6" key="1">
    <citation type="submission" date="2021-03" db="EMBL/GenBank/DDBJ databases">
        <authorList>
            <person name="Bekaert M."/>
        </authorList>
    </citation>
    <scope>NUCLEOTIDE SEQUENCE</scope>
</reference>
<dbReference type="Gene3D" id="1.10.533.10">
    <property type="entry name" value="Death Domain, Fas"/>
    <property type="match status" value="1"/>
</dbReference>
<keyword evidence="1" id="KW-0677">Repeat</keyword>
<dbReference type="EMBL" id="CAJPWZ010002729">
    <property type="protein sequence ID" value="CAG2244146.1"/>
    <property type="molecule type" value="Genomic_DNA"/>
</dbReference>
<feature type="repeat" description="ANK" evidence="3">
    <location>
        <begin position="223"/>
        <end position="255"/>
    </location>
</feature>
<dbReference type="InterPro" id="IPR000488">
    <property type="entry name" value="Death_dom"/>
</dbReference>
<dbReference type="Proteomes" id="UP000683360">
    <property type="component" value="Unassembled WGS sequence"/>
</dbReference>
<dbReference type="InterPro" id="IPR011029">
    <property type="entry name" value="DEATH-like_dom_sf"/>
</dbReference>
<feature type="region of interest" description="Disordered" evidence="4">
    <location>
        <begin position="97"/>
        <end position="130"/>
    </location>
</feature>
<feature type="domain" description="Death" evidence="5">
    <location>
        <begin position="1062"/>
        <end position="1120"/>
    </location>
</feature>
<feature type="compositionally biased region" description="Basic and acidic residues" evidence="4">
    <location>
        <begin position="10"/>
        <end position="28"/>
    </location>
</feature>
<dbReference type="Gene3D" id="3.40.50.300">
    <property type="entry name" value="P-loop containing nucleotide triphosphate hydrolases"/>
    <property type="match status" value="1"/>
</dbReference>
<keyword evidence="2 3" id="KW-0040">ANK repeat</keyword>
<dbReference type="PROSITE" id="PS50297">
    <property type="entry name" value="ANK_REP_REGION"/>
    <property type="match status" value="2"/>
</dbReference>
<dbReference type="InterPro" id="IPR027417">
    <property type="entry name" value="P-loop_NTPase"/>
</dbReference>
<proteinExistence type="predicted"/>
<dbReference type="Pfam" id="PF12796">
    <property type="entry name" value="Ank_2"/>
    <property type="match status" value="1"/>
</dbReference>
<feature type="compositionally biased region" description="Basic and acidic residues" evidence="4">
    <location>
        <begin position="106"/>
        <end position="115"/>
    </location>
</feature>
<evidence type="ECO:0000313" key="6">
    <source>
        <dbReference type="EMBL" id="CAG2244146.1"/>
    </source>
</evidence>
<dbReference type="SUPFAM" id="SSF47986">
    <property type="entry name" value="DEATH domain"/>
    <property type="match status" value="1"/>
</dbReference>
<dbReference type="Gene3D" id="3.30.70.1390">
    <property type="entry name" value="ROC domain from the Parkinson's disease-associated leucine-rich repeat kinase 2"/>
    <property type="match status" value="1"/>
</dbReference>
<dbReference type="SMART" id="SM00248">
    <property type="entry name" value="ANK"/>
    <property type="match status" value="2"/>
</dbReference>
<dbReference type="PROSITE" id="PS50017">
    <property type="entry name" value="DEATH_DOMAIN"/>
    <property type="match status" value="1"/>
</dbReference>
<dbReference type="AlphaFoldDB" id="A0A8S3UE05"/>
<dbReference type="PROSITE" id="PS50088">
    <property type="entry name" value="ANK_REPEAT"/>
    <property type="match status" value="2"/>
</dbReference>
<feature type="repeat" description="ANK" evidence="3">
    <location>
        <begin position="190"/>
        <end position="222"/>
    </location>
</feature>
<evidence type="ECO:0000313" key="7">
    <source>
        <dbReference type="Proteomes" id="UP000683360"/>
    </source>
</evidence>
<gene>
    <name evidence="6" type="ORF">MEDL_56237</name>
</gene>
<evidence type="ECO:0000259" key="5">
    <source>
        <dbReference type="PROSITE" id="PS50017"/>
    </source>
</evidence>
<name>A0A8S3UE05_MYTED</name>
<accession>A0A8S3UE05</accession>
<dbReference type="OrthoDB" id="5962960at2759"/>
<dbReference type="Gene3D" id="1.25.40.20">
    <property type="entry name" value="Ankyrin repeat-containing domain"/>
    <property type="match status" value="1"/>
</dbReference>
<evidence type="ECO:0000256" key="4">
    <source>
        <dbReference type="SAM" id="MobiDB-lite"/>
    </source>
</evidence>
<dbReference type="GO" id="GO:0007165">
    <property type="term" value="P:signal transduction"/>
    <property type="evidence" value="ECO:0007669"/>
    <property type="project" value="InterPro"/>
</dbReference>
<feature type="region of interest" description="Disordered" evidence="4">
    <location>
        <begin position="1"/>
        <end position="28"/>
    </location>
</feature>